<evidence type="ECO:0000313" key="3">
    <source>
        <dbReference type="Proteomes" id="UP001447516"/>
    </source>
</evidence>
<reference evidence="2 3" key="1">
    <citation type="submission" date="2024-05" db="EMBL/GenBank/DDBJ databases">
        <title>Microbispora sp.ZYX-F-249.</title>
        <authorList>
            <person name="Xie H."/>
        </authorList>
    </citation>
    <scope>NUCLEOTIDE SEQUENCE [LARGE SCALE GENOMIC DNA]</scope>
    <source>
        <strain evidence="2 3">ZYX-F-249</strain>
    </source>
</reference>
<evidence type="ECO:0000313" key="2">
    <source>
        <dbReference type="EMBL" id="MEN3539930.1"/>
    </source>
</evidence>
<name>A0ABV0AYY5_9ACTN</name>
<dbReference type="InterPro" id="IPR000073">
    <property type="entry name" value="AB_hydrolase_1"/>
</dbReference>
<dbReference type="Pfam" id="PF00561">
    <property type="entry name" value="Abhydrolase_1"/>
    <property type="match status" value="1"/>
</dbReference>
<protein>
    <submittedName>
        <fullName evidence="2">Alpha/beta hydrolase</fullName>
    </submittedName>
</protein>
<organism evidence="2 3">
    <name type="scientific">Microbispora maris</name>
    <dbReference type="NCBI Taxonomy" id="3144104"/>
    <lineage>
        <taxon>Bacteria</taxon>
        <taxon>Bacillati</taxon>
        <taxon>Actinomycetota</taxon>
        <taxon>Actinomycetes</taxon>
        <taxon>Streptosporangiales</taxon>
        <taxon>Streptosporangiaceae</taxon>
        <taxon>Microbispora</taxon>
    </lineage>
</organism>
<dbReference type="EMBL" id="JBDJAW010000040">
    <property type="protein sequence ID" value="MEN3539930.1"/>
    <property type="molecule type" value="Genomic_DNA"/>
</dbReference>
<feature type="domain" description="AB hydrolase-1" evidence="1">
    <location>
        <begin position="24"/>
        <end position="160"/>
    </location>
</feature>
<dbReference type="Gene3D" id="3.40.50.1820">
    <property type="entry name" value="alpha/beta hydrolase"/>
    <property type="match status" value="1"/>
</dbReference>
<comment type="caution">
    <text evidence="2">The sequence shown here is derived from an EMBL/GenBank/DDBJ whole genome shotgun (WGS) entry which is preliminary data.</text>
</comment>
<dbReference type="InterPro" id="IPR050471">
    <property type="entry name" value="AB_hydrolase"/>
</dbReference>
<keyword evidence="3" id="KW-1185">Reference proteome</keyword>
<dbReference type="RefSeq" id="WP_346229804.1">
    <property type="nucleotide sequence ID" value="NZ_JBDJAW010000040.1"/>
</dbReference>
<dbReference type="PANTHER" id="PTHR43433">
    <property type="entry name" value="HYDROLASE, ALPHA/BETA FOLD FAMILY PROTEIN"/>
    <property type="match status" value="1"/>
</dbReference>
<dbReference type="PANTHER" id="PTHR43433:SF5">
    <property type="entry name" value="AB HYDROLASE-1 DOMAIN-CONTAINING PROTEIN"/>
    <property type="match status" value="1"/>
</dbReference>
<dbReference type="InterPro" id="IPR029058">
    <property type="entry name" value="AB_hydrolase_fold"/>
</dbReference>
<dbReference type="Proteomes" id="UP001447516">
    <property type="component" value="Unassembled WGS sequence"/>
</dbReference>
<keyword evidence="2" id="KW-0378">Hydrolase</keyword>
<sequence>MTVKTDTLKVPGATLHYEVSGSGPVLLLIPGAPADASIFAPIAAALADRYTVVTYDTRGTSRSPLDGPAEEQRIETHGDDAKAVLDAVGGEPAYVLGCSGGALIGLDLAARHPESVRTLVAHEPPALQLLPERERWEAAFQDVYETYRVAGGGAAAGKFIATVEGGLDAAESGKAPEPPQMPDMSQMTPEMLESMGRMQANFEFFFAHLLQPVIRHTPDVDALRAAPSSVVVAVGRDSKGQMPHESGVALADRLGTTPVEVPGDHQGFAMHPGEFAEAVHSALAG</sequence>
<dbReference type="GO" id="GO:0016787">
    <property type="term" value="F:hydrolase activity"/>
    <property type="evidence" value="ECO:0007669"/>
    <property type="project" value="UniProtKB-KW"/>
</dbReference>
<evidence type="ECO:0000259" key="1">
    <source>
        <dbReference type="Pfam" id="PF00561"/>
    </source>
</evidence>
<proteinExistence type="predicted"/>
<dbReference type="SUPFAM" id="SSF53474">
    <property type="entry name" value="alpha/beta-Hydrolases"/>
    <property type="match status" value="1"/>
</dbReference>
<gene>
    <name evidence="2" type="ORF">AAH991_32805</name>
</gene>
<accession>A0ABV0AYY5</accession>